<accession>A0A9P8ULD9</accession>
<sequence length="194" mass="20380">MPSWTDVATNDLLTAVIMHGQLSTTASQAPFGTVHNFSAVFTYMQNRGHTYTYNSMSSHWSRTARRLTLVRAQNPGIVPAGAAAPLALALVAGLPAPNISGNVLPIPAPAPAAALFVASATAPVSTSQVQPAAVPTTNPDASQSAQSGDDNDEDGFDTHSSDKSAMLIPEFHMSWLIPLSFNRRDADRGLGNLL</sequence>
<gene>
    <name evidence="2" type="ORF">BKA67DRAFT_645891</name>
</gene>
<evidence type="ECO:0000313" key="3">
    <source>
        <dbReference type="Proteomes" id="UP000758603"/>
    </source>
</evidence>
<reference evidence="2" key="1">
    <citation type="journal article" date="2021" name="Nat. Commun.">
        <title>Genetic determinants of endophytism in the Arabidopsis root mycobiome.</title>
        <authorList>
            <person name="Mesny F."/>
            <person name="Miyauchi S."/>
            <person name="Thiergart T."/>
            <person name="Pickel B."/>
            <person name="Atanasova L."/>
            <person name="Karlsson M."/>
            <person name="Huettel B."/>
            <person name="Barry K.W."/>
            <person name="Haridas S."/>
            <person name="Chen C."/>
            <person name="Bauer D."/>
            <person name="Andreopoulos W."/>
            <person name="Pangilinan J."/>
            <person name="LaButti K."/>
            <person name="Riley R."/>
            <person name="Lipzen A."/>
            <person name="Clum A."/>
            <person name="Drula E."/>
            <person name="Henrissat B."/>
            <person name="Kohler A."/>
            <person name="Grigoriev I.V."/>
            <person name="Martin F.M."/>
            <person name="Hacquard S."/>
        </authorList>
    </citation>
    <scope>NUCLEOTIDE SEQUENCE</scope>
    <source>
        <strain evidence="2">MPI-SDFR-AT-0073</strain>
    </source>
</reference>
<feature type="region of interest" description="Disordered" evidence="1">
    <location>
        <begin position="128"/>
        <end position="161"/>
    </location>
</feature>
<evidence type="ECO:0000313" key="2">
    <source>
        <dbReference type="EMBL" id="KAH6654120.1"/>
    </source>
</evidence>
<feature type="compositionally biased region" description="Polar residues" evidence="1">
    <location>
        <begin position="128"/>
        <end position="148"/>
    </location>
</feature>
<evidence type="ECO:0000256" key="1">
    <source>
        <dbReference type="SAM" id="MobiDB-lite"/>
    </source>
</evidence>
<dbReference type="RefSeq" id="XP_045958390.1">
    <property type="nucleotide sequence ID" value="XM_046105894.1"/>
</dbReference>
<dbReference type="EMBL" id="JAGPXC010000004">
    <property type="protein sequence ID" value="KAH6654120.1"/>
    <property type="molecule type" value="Genomic_DNA"/>
</dbReference>
<proteinExistence type="predicted"/>
<protein>
    <submittedName>
        <fullName evidence="2">Uncharacterized protein</fullName>
    </submittedName>
</protein>
<name>A0A9P8ULD9_9PEZI</name>
<comment type="caution">
    <text evidence="2">The sequence shown here is derived from an EMBL/GenBank/DDBJ whole genome shotgun (WGS) entry which is preliminary data.</text>
</comment>
<organism evidence="2 3">
    <name type="scientific">Truncatella angustata</name>
    <dbReference type="NCBI Taxonomy" id="152316"/>
    <lineage>
        <taxon>Eukaryota</taxon>
        <taxon>Fungi</taxon>
        <taxon>Dikarya</taxon>
        <taxon>Ascomycota</taxon>
        <taxon>Pezizomycotina</taxon>
        <taxon>Sordariomycetes</taxon>
        <taxon>Xylariomycetidae</taxon>
        <taxon>Amphisphaeriales</taxon>
        <taxon>Sporocadaceae</taxon>
        <taxon>Truncatella</taxon>
    </lineage>
</organism>
<dbReference type="AlphaFoldDB" id="A0A9P8ULD9"/>
<dbReference type="Proteomes" id="UP000758603">
    <property type="component" value="Unassembled WGS sequence"/>
</dbReference>
<keyword evidence="3" id="KW-1185">Reference proteome</keyword>
<dbReference type="GeneID" id="70134785"/>